<dbReference type="InterPro" id="IPR009799">
    <property type="entry name" value="EthD_dom"/>
</dbReference>
<dbReference type="Pfam" id="PF07110">
    <property type="entry name" value="EthD"/>
    <property type="match status" value="1"/>
</dbReference>
<dbReference type="GeneID" id="80913457"/>
<reference evidence="4" key="1">
    <citation type="submission" date="2022-10" db="EMBL/GenBank/DDBJ databases">
        <title>Tapping the CABI collections for fungal endophytes: first genome assemblies for Collariella, Neodidymelliopsis, Ascochyta clinopodiicola, Didymella pomorum, Didymosphaeria variabile, Neocosmospora piperis and Neocucurbitaria cava.</title>
        <authorList>
            <person name="Hill R."/>
        </authorList>
    </citation>
    <scope>NUCLEOTIDE SEQUENCE</scope>
    <source>
        <strain evidence="4">IMI 356815</strain>
    </source>
</reference>
<dbReference type="EMBL" id="JAPEUX010000007">
    <property type="protein sequence ID" value="KAJ4348550.1"/>
    <property type="molecule type" value="Genomic_DNA"/>
</dbReference>
<comment type="caution">
    <text evidence="4">The sequence shown here is derived from an EMBL/GenBank/DDBJ whole genome shotgun (WGS) entry which is preliminary data.</text>
</comment>
<protein>
    <recommendedName>
        <fullName evidence="3">EthD domain-containing protein</fullName>
    </recommendedName>
</protein>
<dbReference type="SUPFAM" id="SSF54909">
    <property type="entry name" value="Dimeric alpha+beta barrel"/>
    <property type="match status" value="1"/>
</dbReference>
<dbReference type="Proteomes" id="UP001140513">
    <property type="component" value="Unassembled WGS sequence"/>
</dbReference>
<feature type="signal peptide" evidence="2">
    <location>
        <begin position="1"/>
        <end position="18"/>
    </location>
</feature>
<dbReference type="InterPro" id="IPR011008">
    <property type="entry name" value="Dimeric_a/b-barrel"/>
</dbReference>
<proteinExistence type="inferred from homology"/>
<gene>
    <name evidence="4" type="ORF">N0V89_009927</name>
</gene>
<keyword evidence="2" id="KW-0732">Signal</keyword>
<evidence type="ECO:0000313" key="5">
    <source>
        <dbReference type="Proteomes" id="UP001140513"/>
    </source>
</evidence>
<feature type="domain" description="EthD" evidence="3">
    <location>
        <begin position="84"/>
        <end position="179"/>
    </location>
</feature>
<evidence type="ECO:0000259" key="3">
    <source>
        <dbReference type="Pfam" id="PF07110"/>
    </source>
</evidence>
<organism evidence="4 5">
    <name type="scientific">Didymosphaeria variabile</name>
    <dbReference type="NCBI Taxonomy" id="1932322"/>
    <lineage>
        <taxon>Eukaryota</taxon>
        <taxon>Fungi</taxon>
        <taxon>Dikarya</taxon>
        <taxon>Ascomycota</taxon>
        <taxon>Pezizomycotina</taxon>
        <taxon>Dothideomycetes</taxon>
        <taxon>Pleosporomycetidae</taxon>
        <taxon>Pleosporales</taxon>
        <taxon>Massarineae</taxon>
        <taxon>Didymosphaeriaceae</taxon>
        <taxon>Didymosphaeria</taxon>
    </lineage>
</organism>
<sequence length="189" mass="21067">MHIPIIFPLLSLLPLTTAFPSSPYNTSTCTRTTPDYTNCSPLQGSNSSSAKQCPHHYTFPEFAPGTGSNRQPYFRFLILFKLNPDLCEEQAHEHWQTVHADLTLAAKNTGVLIERYVQFHADQEHKDAIQSLVDTASVEVAPYDGIAEFHAKDAASVLKFIDNAFGDDQIVRDQGYFVNEGDEVAGYGW</sequence>
<comment type="similarity">
    <text evidence="1">Belongs to the tpcK family.</text>
</comment>
<feature type="chain" id="PRO_5040927787" description="EthD domain-containing protein" evidence="2">
    <location>
        <begin position="19"/>
        <end position="189"/>
    </location>
</feature>
<evidence type="ECO:0000256" key="1">
    <source>
        <dbReference type="ARBA" id="ARBA00005986"/>
    </source>
</evidence>
<dbReference type="RefSeq" id="XP_056067938.1">
    <property type="nucleotide sequence ID" value="XM_056218673.1"/>
</dbReference>
<dbReference type="OrthoDB" id="3454835at2759"/>
<evidence type="ECO:0000256" key="2">
    <source>
        <dbReference type="SAM" id="SignalP"/>
    </source>
</evidence>
<evidence type="ECO:0000313" key="4">
    <source>
        <dbReference type="EMBL" id="KAJ4348550.1"/>
    </source>
</evidence>
<name>A0A9W8XEN9_9PLEO</name>
<keyword evidence="5" id="KW-1185">Reference proteome</keyword>
<dbReference type="AlphaFoldDB" id="A0A9W8XEN9"/>
<accession>A0A9W8XEN9</accession>
<dbReference type="GO" id="GO:0016491">
    <property type="term" value="F:oxidoreductase activity"/>
    <property type="evidence" value="ECO:0007669"/>
    <property type="project" value="InterPro"/>
</dbReference>
<dbReference type="Gene3D" id="3.30.70.100">
    <property type="match status" value="1"/>
</dbReference>